<dbReference type="Pfam" id="PF00809">
    <property type="entry name" value="Pterin_bind"/>
    <property type="match status" value="1"/>
</dbReference>
<comment type="pathway">
    <text evidence="3 12">Cofactor biosynthesis; tetrahydrofolate biosynthesis; 7,8-dihydrofolate from 2-amino-4-hydroxy-6-hydroxymethyl-7,8-dihydropteridine diphosphate and 4-aminobenzoate: step 1/2.</text>
</comment>
<comment type="catalytic activity">
    <reaction evidence="1">
        <text>(7,8-dihydropterin-6-yl)methyl diphosphate + 4-aminobenzoate = 7,8-dihydropteroate + diphosphate</text>
        <dbReference type="Rhea" id="RHEA:19949"/>
        <dbReference type="ChEBI" id="CHEBI:17836"/>
        <dbReference type="ChEBI" id="CHEBI:17839"/>
        <dbReference type="ChEBI" id="CHEBI:33019"/>
        <dbReference type="ChEBI" id="CHEBI:72950"/>
        <dbReference type="EC" id="2.5.1.15"/>
    </reaction>
</comment>
<dbReference type="CDD" id="cd00739">
    <property type="entry name" value="DHPS"/>
    <property type="match status" value="1"/>
</dbReference>
<feature type="domain" description="Pterin-binding" evidence="13">
    <location>
        <begin position="25"/>
        <end position="279"/>
    </location>
</feature>
<dbReference type="GO" id="GO:0046656">
    <property type="term" value="P:folic acid biosynthetic process"/>
    <property type="evidence" value="ECO:0007669"/>
    <property type="project" value="UniProtKB-KW"/>
</dbReference>
<organism evidence="14 15">
    <name type="scientific">Desulfoferula mesophila</name>
    <dbReference type="NCBI Taxonomy" id="3058419"/>
    <lineage>
        <taxon>Bacteria</taxon>
        <taxon>Pseudomonadati</taxon>
        <taxon>Thermodesulfobacteriota</taxon>
        <taxon>Desulfarculia</taxon>
        <taxon>Desulfarculales</taxon>
        <taxon>Desulfarculaceae</taxon>
        <taxon>Desulfoferula</taxon>
    </lineage>
</organism>
<evidence type="ECO:0000256" key="3">
    <source>
        <dbReference type="ARBA" id="ARBA00004763"/>
    </source>
</evidence>
<keyword evidence="9 12" id="KW-0460">Magnesium</keyword>
<dbReference type="GO" id="GO:0005829">
    <property type="term" value="C:cytosol"/>
    <property type="evidence" value="ECO:0007669"/>
    <property type="project" value="TreeGrafter"/>
</dbReference>
<dbReference type="Gene3D" id="3.20.20.20">
    <property type="entry name" value="Dihydropteroate synthase-like"/>
    <property type="match status" value="1"/>
</dbReference>
<dbReference type="InterPro" id="IPR045031">
    <property type="entry name" value="DHP_synth-like"/>
</dbReference>
<dbReference type="PROSITE" id="PS00793">
    <property type="entry name" value="DHPS_2"/>
    <property type="match status" value="1"/>
</dbReference>
<evidence type="ECO:0000256" key="2">
    <source>
        <dbReference type="ARBA" id="ARBA00001946"/>
    </source>
</evidence>
<comment type="cofactor">
    <cofactor evidence="2 12">
        <name>Mg(2+)</name>
        <dbReference type="ChEBI" id="CHEBI:18420"/>
    </cofactor>
</comment>
<dbReference type="InterPro" id="IPR011005">
    <property type="entry name" value="Dihydropteroate_synth-like_sf"/>
</dbReference>
<evidence type="ECO:0000256" key="9">
    <source>
        <dbReference type="ARBA" id="ARBA00022842"/>
    </source>
</evidence>
<dbReference type="RefSeq" id="WP_338601849.1">
    <property type="nucleotide sequence ID" value="NZ_AP028679.1"/>
</dbReference>
<dbReference type="PROSITE" id="PS00792">
    <property type="entry name" value="DHPS_1"/>
    <property type="match status" value="1"/>
</dbReference>
<keyword evidence="7 12" id="KW-0808">Transferase</keyword>
<evidence type="ECO:0000256" key="1">
    <source>
        <dbReference type="ARBA" id="ARBA00000012"/>
    </source>
</evidence>
<proteinExistence type="inferred from homology"/>
<evidence type="ECO:0000313" key="15">
    <source>
        <dbReference type="Proteomes" id="UP001366166"/>
    </source>
</evidence>
<evidence type="ECO:0000256" key="4">
    <source>
        <dbReference type="ARBA" id="ARBA00009503"/>
    </source>
</evidence>
<dbReference type="NCBIfam" id="TIGR01496">
    <property type="entry name" value="DHPS"/>
    <property type="match status" value="1"/>
</dbReference>
<dbReference type="GO" id="GO:0046654">
    <property type="term" value="P:tetrahydrofolate biosynthetic process"/>
    <property type="evidence" value="ECO:0007669"/>
    <property type="project" value="TreeGrafter"/>
</dbReference>
<keyword evidence="15" id="KW-1185">Reference proteome</keyword>
<dbReference type="EC" id="2.5.1.15" evidence="5 12"/>
<protein>
    <recommendedName>
        <fullName evidence="6 12">Dihydropteroate synthase</fullName>
        <shortName evidence="12">DHPS</shortName>
        <ecNumber evidence="5 12">2.5.1.15</ecNumber>
    </recommendedName>
    <alternativeName>
        <fullName evidence="11 12">Dihydropteroate pyrophosphorylase</fullName>
    </alternativeName>
</protein>
<name>A0AAU9F037_9BACT</name>
<evidence type="ECO:0000256" key="11">
    <source>
        <dbReference type="ARBA" id="ARBA00030193"/>
    </source>
</evidence>
<dbReference type="AlphaFoldDB" id="A0AAU9F037"/>
<dbReference type="GO" id="GO:0046872">
    <property type="term" value="F:metal ion binding"/>
    <property type="evidence" value="ECO:0007669"/>
    <property type="project" value="UniProtKB-KW"/>
</dbReference>
<sequence length="292" mass="30679">MTRPVSKRNRAITLPDGGLDLGPRTLIMGVINVTPDSFSDGGQFYQDAQAVEHGLALAEAGADILDVGGETTRPGSRPTGASEEMDRVLPVIEALSRHCSAVISVDTYKAEVARAALTAGANIINDVTALGGDPAMADLAAESRAGLVLMHMQGEPRTMQNNPVYQDVVAEVREFLAQRAGLALEAGVAPEAIILDPGIGFGKTLEHNLALIRNLQALTELGYPVLLGASRKKFIGTLTGRDIPGERLWGSVGVHILGAALGADIVRVHDVAPLKEALAVCDAVMAQEPYHD</sequence>
<evidence type="ECO:0000259" key="13">
    <source>
        <dbReference type="PROSITE" id="PS50972"/>
    </source>
</evidence>
<gene>
    <name evidence="14" type="primary">folP</name>
    <name evidence="14" type="ORF">FAK_33320</name>
</gene>
<evidence type="ECO:0000256" key="6">
    <source>
        <dbReference type="ARBA" id="ARBA00016919"/>
    </source>
</evidence>
<dbReference type="InterPro" id="IPR006390">
    <property type="entry name" value="DHP_synth_dom"/>
</dbReference>
<comment type="similarity">
    <text evidence="4 12">Belongs to the DHPS family.</text>
</comment>
<keyword evidence="10 12" id="KW-0289">Folate biosynthesis</keyword>
<reference evidence="15" key="1">
    <citation type="journal article" date="2023" name="Arch. Microbiol.">
        <title>Desulfoferula mesophilus gen. nov. sp. nov., a mesophilic sulfate-reducing bacterium isolated from a brackish lake sediment.</title>
        <authorList>
            <person name="Watanabe T."/>
            <person name="Yabe T."/>
            <person name="Tsuji J.M."/>
            <person name="Fukui M."/>
        </authorList>
    </citation>
    <scope>NUCLEOTIDE SEQUENCE [LARGE SCALE GENOMIC DNA]</scope>
    <source>
        <strain evidence="15">12FAK</strain>
    </source>
</reference>
<dbReference type="PANTHER" id="PTHR20941">
    <property type="entry name" value="FOLATE SYNTHESIS PROTEINS"/>
    <property type="match status" value="1"/>
</dbReference>
<dbReference type="GO" id="GO:0004156">
    <property type="term" value="F:dihydropteroate synthase activity"/>
    <property type="evidence" value="ECO:0007669"/>
    <property type="project" value="UniProtKB-EC"/>
</dbReference>
<dbReference type="PROSITE" id="PS50972">
    <property type="entry name" value="PTERIN_BINDING"/>
    <property type="match status" value="1"/>
</dbReference>
<evidence type="ECO:0000313" key="14">
    <source>
        <dbReference type="EMBL" id="BEQ16266.1"/>
    </source>
</evidence>
<dbReference type="Proteomes" id="UP001366166">
    <property type="component" value="Chromosome"/>
</dbReference>
<dbReference type="EMBL" id="AP028679">
    <property type="protein sequence ID" value="BEQ16266.1"/>
    <property type="molecule type" value="Genomic_DNA"/>
</dbReference>
<evidence type="ECO:0000256" key="8">
    <source>
        <dbReference type="ARBA" id="ARBA00022723"/>
    </source>
</evidence>
<evidence type="ECO:0000256" key="10">
    <source>
        <dbReference type="ARBA" id="ARBA00022909"/>
    </source>
</evidence>
<keyword evidence="8 12" id="KW-0479">Metal-binding</keyword>
<accession>A0AAU9F037</accession>
<comment type="function">
    <text evidence="12">Catalyzes the condensation of para-aminobenzoate (pABA) with 6-hydroxymethyl-7,8-dihydropterin diphosphate (DHPt-PP) to form 7,8-dihydropteroate (H2Pte), the immediate precursor of folate derivatives.</text>
</comment>
<evidence type="ECO:0000256" key="7">
    <source>
        <dbReference type="ARBA" id="ARBA00022679"/>
    </source>
</evidence>
<dbReference type="InterPro" id="IPR000489">
    <property type="entry name" value="Pterin-binding_dom"/>
</dbReference>
<dbReference type="KEGG" id="dmp:FAK_33320"/>
<evidence type="ECO:0000256" key="5">
    <source>
        <dbReference type="ARBA" id="ARBA00012458"/>
    </source>
</evidence>
<dbReference type="SUPFAM" id="SSF51717">
    <property type="entry name" value="Dihydropteroate synthetase-like"/>
    <property type="match status" value="1"/>
</dbReference>
<dbReference type="FunFam" id="3.20.20.20:FF:000006">
    <property type="entry name" value="Dihydropteroate synthase"/>
    <property type="match status" value="1"/>
</dbReference>
<dbReference type="PANTHER" id="PTHR20941:SF1">
    <property type="entry name" value="FOLIC ACID SYNTHESIS PROTEIN FOL1"/>
    <property type="match status" value="1"/>
</dbReference>
<evidence type="ECO:0000256" key="12">
    <source>
        <dbReference type="RuleBase" id="RU361205"/>
    </source>
</evidence>